<name>A0A221W2F0_9PSEU</name>
<dbReference type="OrthoDB" id="151222at2"/>
<keyword evidence="6" id="KW-1185">Reference proteome</keyword>
<reference evidence="5 6" key="1">
    <citation type="submission" date="2017-07" db="EMBL/GenBank/DDBJ databases">
        <title>Complete genome sequence of Actinoalloteichus hoggarensis DSM 45943, type strain of Actinoalloteichus hoggarensis.</title>
        <authorList>
            <person name="Ruckert C."/>
            <person name="Nouioui I."/>
            <person name="Willmese J."/>
            <person name="van Wezel G."/>
            <person name="Klenk H.-P."/>
            <person name="Kalinowski J."/>
            <person name="Zotchev S.B."/>
        </authorList>
    </citation>
    <scope>NUCLEOTIDE SEQUENCE [LARGE SCALE GENOMIC DNA]</scope>
    <source>
        <strain evidence="5 6">DSM 45943</strain>
    </source>
</reference>
<dbReference type="InterPro" id="IPR020846">
    <property type="entry name" value="MFS_dom"/>
</dbReference>
<dbReference type="GO" id="GO:0005886">
    <property type="term" value="C:plasma membrane"/>
    <property type="evidence" value="ECO:0007669"/>
    <property type="project" value="UniProtKB-SubCell"/>
</dbReference>
<dbReference type="Pfam" id="PF07690">
    <property type="entry name" value="MFS_1"/>
    <property type="match status" value="2"/>
</dbReference>
<dbReference type="PANTHER" id="PTHR23514">
    <property type="entry name" value="BYPASS OF STOP CODON PROTEIN 6"/>
    <property type="match status" value="1"/>
</dbReference>
<dbReference type="Proteomes" id="UP000204221">
    <property type="component" value="Chromosome"/>
</dbReference>
<evidence type="ECO:0000256" key="2">
    <source>
        <dbReference type="ARBA" id="ARBA00022692"/>
    </source>
</evidence>
<dbReference type="InterPro" id="IPR011701">
    <property type="entry name" value="MFS"/>
</dbReference>
<keyword evidence="3" id="KW-1133">Transmembrane helix</keyword>
<keyword evidence="2" id="KW-0812">Transmembrane</keyword>
<dbReference type="Gene3D" id="1.20.1250.20">
    <property type="entry name" value="MFS general substrate transporter like domains"/>
    <property type="match status" value="2"/>
</dbReference>
<dbReference type="RefSeq" id="WP_093941328.1">
    <property type="nucleotide sequence ID" value="NZ_CP022521.1"/>
</dbReference>
<dbReference type="PANTHER" id="PTHR23514:SF13">
    <property type="entry name" value="INNER MEMBRANE PROTEIN YBJJ"/>
    <property type="match status" value="1"/>
</dbReference>
<evidence type="ECO:0000256" key="1">
    <source>
        <dbReference type="ARBA" id="ARBA00004651"/>
    </source>
</evidence>
<dbReference type="InterPro" id="IPR036259">
    <property type="entry name" value="MFS_trans_sf"/>
</dbReference>
<dbReference type="AlphaFoldDB" id="A0A221W2F0"/>
<dbReference type="CDD" id="cd17393">
    <property type="entry name" value="MFS_MosC_like"/>
    <property type="match status" value="1"/>
</dbReference>
<dbReference type="KEGG" id="ahg:AHOG_11270"/>
<dbReference type="SUPFAM" id="SSF103473">
    <property type="entry name" value="MFS general substrate transporter"/>
    <property type="match status" value="1"/>
</dbReference>
<dbReference type="EMBL" id="CP022521">
    <property type="protein sequence ID" value="ASO19897.1"/>
    <property type="molecule type" value="Genomic_DNA"/>
</dbReference>
<organism evidence="5 6">
    <name type="scientific">Actinoalloteichus hoggarensis</name>
    <dbReference type="NCBI Taxonomy" id="1470176"/>
    <lineage>
        <taxon>Bacteria</taxon>
        <taxon>Bacillati</taxon>
        <taxon>Actinomycetota</taxon>
        <taxon>Actinomycetes</taxon>
        <taxon>Pseudonocardiales</taxon>
        <taxon>Pseudonocardiaceae</taxon>
        <taxon>Actinoalloteichus</taxon>
    </lineage>
</organism>
<dbReference type="PROSITE" id="PS50850">
    <property type="entry name" value="MFS"/>
    <property type="match status" value="1"/>
</dbReference>
<gene>
    <name evidence="5" type="primary">ybjJ1</name>
    <name evidence="5" type="ORF">AHOG_11270</name>
</gene>
<protein>
    <submittedName>
        <fullName evidence="5">Inner membrane protein YbjJ</fullName>
    </submittedName>
</protein>
<accession>A0A221W2F0</accession>
<dbReference type="InterPro" id="IPR051788">
    <property type="entry name" value="MFS_Transporter"/>
</dbReference>
<dbReference type="GO" id="GO:0022857">
    <property type="term" value="F:transmembrane transporter activity"/>
    <property type="evidence" value="ECO:0007669"/>
    <property type="project" value="InterPro"/>
</dbReference>
<sequence length="403" mass="41107">MPEMTVAALRRSRVAVAVLFFVNAFGYANIVPRLPQLKSTLELSNSALGLGIAAMPAGALAAGLLAGPLAARLGSGRLAVLSGVALGAIVPTASLAGAWWGFALTMFSLGAVDSVMDAASNAHGLRVQRRYRRSVLNSFHGVWSLGAVAGGVVGSAAAGFDIPLGPHLLVVGAAVAVPALLCLPHLLPGAEDSERAAESADGRSTTGDAATSRGHIGRVLVLLGLVMMAACAVEDTPASWGAVLLQDSYHAPAALAGGAYVAFQSAMMAGRLLGDRMTDRFGHLRVGRVGGLLIAVPLAIALPLGSTPLLIAAFALAGLGTATLFPSAIHAAGSIPGLRSAHAVAVVSWFARVGFLIMPPVIGIIADAVDLRQAMGVLPLLGLFLVWQSRIFDPARLRRSART</sequence>
<keyword evidence="4" id="KW-0472">Membrane</keyword>
<evidence type="ECO:0000256" key="3">
    <source>
        <dbReference type="ARBA" id="ARBA00022989"/>
    </source>
</evidence>
<evidence type="ECO:0000313" key="5">
    <source>
        <dbReference type="EMBL" id="ASO19897.1"/>
    </source>
</evidence>
<proteinExistence type="predicted"/>
<comment type="subcellular location">
    <subcellularLocation>
        <location evidence="1">Cell membrane</location>
        <topology evidence="1">Multi-pass membrane protein</topology>
    </subcellularLocation>
</comment>
<evidence type="ECO:0000256" key="4">
    <source>
        <dbReference type="ARBA" id="ARBA00023136"/>
    </source>
</evidence>
<evidence type="ECO:0000313" key="6">
    <source>
        <dbReference type="Proteomes" id="UP000204221"/>
    </source>
</evidence>